<dbReference type="PROSITE" id="PS51746">
    <property type="entry name" value="PPM_2"/>
    <property type="match status" value="1"/>
</dbReference>
<evidence type="ECO:0000259" key="12">
    <source>
        <dbReference type="PROSITE" id="PS51746"/>
    </source>
</evidence>
<dbReference type="Gene3D" id="3.60.40.10">
    <property type="entry name" value="PPM-type phosphatase domain"/>
    <property type="match status" value="2"/>
</dbReference>
<dbReference type="AlphaFoldDB" id="A0A9W7E0K2"/>
<dbReference type="GO" id="GO:0004722">
    <property type="term" value="F:protein serine/threonine phosphatase activity"/>
    <property type="evidence" value="ECO:0007669"/>
    <property type="project" value="UniProtKB-EC"/>
</dbReference>
<keyword evidence="7" id="KW-0904">Protein phosphatase</keyword>
<evidence type="ECO:0000313" key="13">
    <source>
        <dbReference type="EMBL" id="GMH60905.1"/>
    </source>
</evidence>
<reference evidence="13" key="1">
    <citation type="submission" date="2022-07" db="EMBL/GenBank/DDBJ databases">
        <title>Genome analysis of Parmales, a sister group of diatoms, reveals the evolutionary specialization of diatoms from phago-mixotrophs to photoautotrophs.</title>
        <authorList>
            <person name="Ban H."/>
            <person name="Sato S."/>
            <person name="Yoshikawa S."/>
            <person name="Kazumasa Y."/>
            <person name="Nakamura Y."/>
            <person name="Ichinomiya M."/>
            <person name="Saitoh K."/>
            <person name="Sato N."/>
            <person name="Blanc-Mathieu R."/>
            <person name="Endo H."/>
            <person name="Kuwata A."/>
            <person name="Ogata H."/>
        </authorList>
    </citation>
    <scope>NUCLEOTIDE SEQUENCE</scope>
</reference>
<comment type="caution">
    <text evidence="13">The sequence shown here is derived from an EMBL/GenBank/DDBJ whole genome shotgun (WGS) entry which is preliminary data.</text>
</comment>
<dbReference type="OrthoDB" id="10264738at2759"/>
<comment type="cofactor">
    <cofactor evidence="1">
        <name>Mn(2+)</name>
        <dbReference type="ChEBI" id="CHEBI:29035"/>
    </cofactor>
</comment>
<dbReference type="InterPro" id="IPR015655">
    <property type="entry name" value="PP2C"/>
</dbReference>
<dbReference type="PANTHER" id="PTHR13832:SF803">
    <property type="entry name" value="PROTEIN PHOSPHATASE 1G"/>
    <property type="match status" value="1"/>
</dbReference>
<comment type="catalytic activity">
    <reaction evidence="9">
        <text>O-phospho-L-seryl-[protein] + H2O = L-seryl-[protein] + phosphate</text>
        <dbReference type="Rhea" id="RHEA:20629"/>
        <dbReference type="Rhea" id="RHEA-COMP:9863"/>
        <dbReference type="Rhea" id="RHEA-COMP:11604"/>
        <dbReference type="ChEBI" id="CHEBI:15377"/>
        <dbReference type="ChEBI" id="CHEBI:29999"/>
        <dbReference type="ChEBI" id="CHEBI:43474"/>
        <dbReference type="ChEBI" id="CHEBI:83421"/>
        <dbReference type="EC" id="3.1.3.16"/>
    </reaction>
</comment>
<dbReference type="SMART" id="SM00332">
    <property type="entry name" value="PP2Cc"/>
    <property type="match status" value="1"/>
</dbReference>
<evidence type="ECO:0000256" key="8">
    <source>
        <dbReference type="ARBA" id="ARBA00023211"/>
    </source>
</evidence>
<keyword evidence="6" id="KW-0460">Magnesium</keyword>
<comment type="catalytic activity">
    <reaction evidence="10">
        <text>O-phospho-L-threonyl-[protein] + H2O = L-threonyl-[protein] + phosphate</text>
        <dbReference type="Rhea" id="RHEA:47004"/>
        <dbReference type="Rhea" id="RHEA-COMP:11060"/>
        <dbReference type="Rhea" id="RHEA-COMP:11605"/>
        <dbReference type="ChEBI" id="CHEBI:15377"/>
        <dbReference type="ChEBI" id="CHEBI:30013"/>
        <dbReference type="ChEBI" id="CHEBI:43474"/>
        <dbReference type="ChEBI" id="CHEBI:61977"/>
        <dbReference type="EC" id="3.1.3.16"/>
    </reaction>
</comment>
<dbReference type="Proteomes" id="UP001165082">
    <property type="component" value="Unassembled WGS sequence"/>
</dbReference>
<evidence type="ECO:0000256" key="1">
    <source>
        <dbReference type="ARBA" id="ARBA00001936"/>
    </source>
</evidence>
<dbReference type="Pfam" id="PF00481">
    <property type="entry name" value="PP2C"/>
    <property type="match status" value="2"/>
</dbReference>
<dbReference type="CDD" id="cd00143">
    <property type="entry name" value="PP2Cc"/>
    <property type="match status" value="1"/>
</dbReference>
<keyword evidence="5" id="KW-0378">Hydrolase</keyword>
<feature type="region of interest" description="Disordered" evidence="11">
    <location>
        <begin position="198"/>
        <end position="240"/>
    </location>
</feature>
<evidence type="ECO:0000256" key="6">
    <source>
        <dbReference type="ARBA" id="ARBA00022842"/>
    </source>
</evidence>
<keyword evidence="8" id="KW-0464">Manganese</keyword>
<dbReference type="GO" id="GO:0046872">
    <property type="term" value="F:metal ion binding"/>
    <property type="evidence" value="ECO:0007669"/>
    <property type="project" value="UniProtKB-KW"/>
</dbReference>
<evidence type="ECO:0000256" key="7">
    <source>
        <dbReference type="ARBA" id="ARBA00022912"/>
    </source>
</evidence>
<dbReference type="SUPFAM" id="SSF81606">
    <property type="entry name" value="PP2C-like"/>
    <property type="match status" value="1"/>
</dbReference>
<evidence type="ECO:0000256" key="9">
    <source>
        <dbReference type="ARBA" id="ARBA00047761"/>
    </source>
</evidence>
<dbReference type="InterPro" id="IPR001932">
    <property type="entry name" value="PPM-type_phosphatase-like_dom"/>
</dbReference>
<accession>A0A9W7E0K2</accession>
<proteinExistence type="inferred from homology"/>
<feature type="compositionally biased region" description="Low complexity" evidence="11">
    <location>
        <begin position="212"/>
        <end position="228"/>
    </location>
</feature>
<keyword evidence="14" id="KW-1185">Reference proteome</keyword>
<comment type="similarity">
    <text evidence="2">Belongs to the PP2C family.</text>
</comment>
<keyword evidence="4" id="KW-0479">Metal-binding</keyword>
<evidence type="ECO:0000256" key="11">
    <source>
        <dbReference type="SAM" id="MobiDB-lite"/>
    </source>
</evidence>
<evidence type="ECO:0000313" key="14">
    <source>
        <dbReference type="Proteomes" id="UP001165082"/>
    </source>
</evidence>
<dbReference type="PANTHER" id="PTHR13832">
    <property type="entry name" value="PROTEIN PHOSPHATASE 2C"/>
    <property type="match status" value="1"/>
</dbReference>
<feature type="region of interest" description="Disordered" evidence="11">
    <location>
        <begin position="1"/>
        <end position="25"/>
    </location>
</feature>
<dbReference type="EC" id="3.1.3.16" evidence="3"/>
<protein>
    <recommendedName>
        <fullName evidence="3">protein-serine/threonine phosphatase</fullName>
        <ecNumber evidence="3">3.1.3.16</ecNumber>
    </recommendedName>
</protein>
<evidence type="ECO:0000256" key="10">
    <source>
        <dbReference type="ARBA" id="ARBA00048336"/>
    </source>
</evidence>
<evidence type="ECO:0000256" key="2">
    <source>
        <dbReference type="ARBA" id="ARBA00006702"/>
    </source>
</evidence>
<evidence type="ECO:0000256" key="3">
    <source>
        <dbReference type="ARBA" id="ARBA00013081"/>
    </source>
</evidence>
<dbReference type="EMBL" id="BRXZ01002382">
    <property type="protein sequence ID" value="GMH60905.1"/>
    <property type="molecule type" value="Genomic_DNA"/>
</dbReference>
<name>A0A9W7E0K2_9STRA</name>
<sequence length="457" mass="50038">MGAYLSSPNCQKHTTTGSSKSPVNNTTLEWSATDMQGWRKSMEDAHITETDVGDGNMCFAVFDGHGGSGVARFCERHLLHVLRGQEVYGGGEMGRALKETFHGLDEMIDSSECVASVQWSCIAWNRIAWNRIAWNRIAWNRIAWNRIAWNRIAWNRIVWNRIKELVGEDGDEGEGADGEKMRPSEAIELFQKLLSMSRNGGKEEEGEEGAPKENAAIKAAETSSAETTPTVGRQRVLSTSVSTVDPRTGKQQCLLPDHPVHAGCTSVVAVIKGKEITVANAGDSRAVLRRKDSVFPLSYDHKPASEIESERIKKAGGFVNQFGRVNGNLNLSRSIGDLKYKQNIEVNREEQMITAEPDLITTTLEDGDEFIIIGCDGIWDCLTNQEACDFVSSRIETMAVSDIVEECLSTIVSEDPRATQGIGGDNMTLIVVDLKAGTRQKKIGSKEGGGAKGGEEE</sequence>
<evidence type="ECO:0000256" key="4">
    <source>
        <dbReference type="ARBA" id="ARBA00022723"/>
    </source>
</evidence>
<feature type="domain" description="PPM-type phosphatase" evidence="12">
    <location>
        <begin position="29"/>
        <end position="434"/>
    </location>
</feature>
<evidence type="ECO:0000256" key="5">
    <source>
        <dbReference type="ARBA" id="ARBA00022801"/>
    </source>
</evidence>
<organism evidence="13 14">
    <name type="scientific">Triparma retinervis</name>
    <dbReference type="NCBI Taxonomy" id="2557542"/>
    <lineage>
        <taxon>Eukaryota</taxon>
        <taxon>Sar</taxon>
        <taxon>Stramenopiles</taxon>
        <taxon>Ochrophyta</taxon>
        <taxon>Bolidophyceae</taxon>
        <taxon>Parmales</taxon>
        <taxon>Triparmaceae</taxon>
        <taxon>Triparma</taxon>
    </lineage>
</organism>
<dbReference type="InterPro" id="IPR036457">
    <property type="entry name" value="PPM-type-like_dom_sf"/>
</dbReference>
<gene>
    <name evidence="13" type="ORF">TrRE_jg9265</name>
</gene>